<dbReference type="Pfam" id="PF08538">
    <property type="entry name" value="DUF1749"/>
    <property type="match status" value="1"/>
</dbReference>
<proteinExistence type="predicted"/>
<dbReference type="AlphaFoldDB" id="A0A401ZZZ9"/>
<dbReference type="Proteomes" id="UP000287352">
    <property type="component" value="Unassembled WGS sequence"/>
</dbReference>
<dbReference type="InterPro" id="IPR029058">
    <property type="entry name" value="AB_hydrolase_fold"/>
</dbReference>
<organism evidence="1 2">
    <name type="scientific">Tengunoibacter tsumagoiensis</name>
    <dbReference type="NCBI Taxonomy" id="2014871"/>
    <lineage>
        <taxon>Bacteria</taxon>
        <taxon>Bacillati</taxon>
        <taxon>Chloroflexota</taxon>
        <taxon>Ktedonobacteria</taxon>
        <taxon>Ktedonobacterales</taxon>
        <taxon>Dictyobacteraceae</taxon>
        <taxon>Tengunoibacter</taxon>
    </lineage>
</organism>
<dbReference type="InterPro" id="IPR013744">
    <property type="entry name" value="SidJ"/>
</dbReference>
<keyword evidence="2" id="KW-1185">Reference proteome</keyword>
<reference evidence="2" key="1">
    <citation type="submission" date="2018-12" db="EMBL/GenBank/DDBJ databases">
        <title>Tengunoibacter tsumagoiensis gen. nov., sp. nov., Dictyobacter kobayashii sp. nov., D. alpinus sp. nov., and D. joshuensis sp. nov. and description of Dictyobacteraceae fam. nov. within the order Ktedonobacterales isolated from Tengu-no-mugimeshi.</title>
        <authorList>
            <person name="Wang C.M."/>
            <person name="Zheng Y."/>
            <person name="Sakai Y."/>
            <person name="Toyoda A."/>
            <person name="Minakuchi Y."/>
            <person name="Abe K."/>
            <person name="Yokota A."/>
            <person name="Yabe S."/>
        </authorList>
    </citation>
    <scope>NUCLEOTIDE SEQUENCE [LARGE SCALE GENOMIC DNA]</scope>
    <source>
        <strain evidence="2">Uno3</strain>
    </source>
</reference>
<accession>A0A401ZZZ9</accession>
<name>A0A401ZZZ9_9CHLR</name>
<dbReference type="SUPFAM" id="SSF53474">
    <property type="entry name" value="alpha/beta-Hydrolases"/>
    <property type="match status" value="1"/>
</dbReference>
<evidence type="ECO:0000313" key="1">
    <source>
        <dbReference type="EMBL" id="GCE12434.1"/>
    </source>
</evidence>
<gene>
    <name evidence="1" type="ORF">KTT_22930</name>
</gene>
<dbReference type="OrthoDB" id="267912at2"/>
<dbReference type="RefSeq" id="WP_126580058.1">
    <property type="nucleotide sequence ID" value="NZ_BIFR01000001.1"/>
</dbReference>
<dbReference type="EMBL" id="BIFR01000001">
    <property type="protein sequence ID" value="GCE12434.1"/>
    <property type="molecule type" value="Genomic_DNA"/>
</dbReference>
<evidence type="ECO:0000313" key="2">
    <source>
        <dbReference type="Proteomes" id="UP000287352"/>
    </source>
</evidence>
<protein>
    <submittedName>
        <fullName evidence="1">Uncharacterized protein</fullName>
    </submittedName>
</protein>
<sequence>MTNIPYPIVSVQTRDGLRLHGLLTEPTKPTDTIDIHIHGAGGNFYGNSYFPGLTHRLVNAGIAFLSTNNRGAGVYELEKGTIGHGVALEKFADCVLDIDAWIEFAFKRGYKNIVLEGHSYGTEKIVYYMNKGQYKDHVKGVILLGFSDNVGAQMKYEQSIGKTYLQEAHNLVSQGKNEQLLSDPYGLCGELPISAQTYLHCFTNDSANALALPLRHGKNLTLFQQIRVPLLGVIGDQEESEYTVIPITDAVALLKKENNLAEVYQIENSNHVFSGKEDEVIALIADFMQRKIGT</sequence>
<comment type="caution">
    <text evidence="1">The sequence shown here is derived from an EMBL/GenBank/DDBJ whole genome shotgun (WGS) entry which is preliminary data.</text>
</comment>
<dbReference type="PANTHER" id="PTHR31591">
    <property type="entry name" value="UPF0613 PROTEIN PB24D3.06C"/>
    <property type="match status" value="1"/>
</dbReference>
<dbReference type="PANTHER" id="PTHR31591:SF1">
    <property type="entry name" value="UPF0613 PROTEIN PB24D3.06C"/>
    <property type="match status" value="1"/>
</dbReference>
<dbReference type="Gene3D" id="3.40.50.1820">
    <property type="entry name" value="alpha/beta hydrolase"/>
    <property type="match status" value="1"/>
</dbReference>